<evidence type="ECO:0000313" key="1">
    <source>
        <dbReference type="EMBL" id="SEB92582.1"/>
    </source>
</evidence>
<sequence length="192" mass="20999">MSITAFLLSAALLGAGPGDDGRWQAGQYSFSDELGGFRIQAVSGTGSRSDPVLLRQELYTASAVVLVIRTTGEVPRYAYDERAGAGYLFIEIETLNASNLPWVEFEFELQEMRGISSVYGDGLSFDQRNVGSAQIGSSAFATHDRKFEPYDRLLFQSGTVDAGHSVTFRLLITDLTPKPVFYLVQDPRIPAS</sequence>
<organism evidence="1 2">
    <name type="scientific">Nitratireductor aquibiodomus</name>
    <dbReference type="NCBI Taxonomy" id="204799"/>
    <lineage>
        <taxon>Bacteria</taxon>
        <taxon>Pseudomonadati</taxon>
        <taxon>Pseudomonadota</taxon>
        <taxon>Alphaproteobacteria</taxon>
        <taxon>Hyphomicrobiales</taxon>
        <taxon>Phyllobacteriaceae</taxon>
        <taxon>Nitratireductor</taxon>
    </lineage>
</organism>
<accession>A0A1H4ND70</accession>
<keyword evidence="2" id="KW-1185">Reference proteome</keyword>
<protein>
    <submittedName>
        <fullName evidence="1">Uncharacterized protein</fullName>
    </submittedName>
</protein>
<dbReference type="AlphaFoldDB" id="A0A1H4ND70"/>
<dbReference type="EMBL" id="FNSL01000001">
    <property type="protein sequence ID" value="SEB92582.1"/>
    <property type="molecule type" value="Genomic_DNA"/>
</dbReference>
<proteinExistence type="predicted"/>
<dbReference type="RefSeq" id="WP_090329747.1">
    <property type="nucleotide sequence ID" value="NZ_FNSL01000001.1"/>
</dbReference>
<gene>
    <name evidence="1" type="ORF">SAMN05216452_3702</name>
</gene>
<dbReference type="Proteomes" id="UP000199064">
    <property type="component" value="Unassembled WGS sequence"/>
</dbReference>
<name>A0A1H4ND70_9HYPH</name>
<reference evidence="2" key="1">
    <citation type="submission" date="2016-10" db="EMBL/GenBank/DDBJ databases">
        <authorList>
            <person name="Varghese N."/>
            <person name="Submissions S."/>
        </authorList>
    </citation>
    <scope>NUCLEOTIDE SEQUENCE [LARGE SCALE GENOMIC DNA]</scope>
    <source>
        <strain evidence="2">ES.061</strain>
    </source>
</reference>
<evidence type="ECO:0000313" key="2">
    <source>
        <dbReference type="Proteomes" id="UP000199064"/>
    </source>
</evidence>